<feature type="transmembrane region" description="Helical" evidence="5">
    <location>
        <begin position="6"/>
        <end position="28"/>
    </location>
</feature>
<dbReference type="Pfam" id="PF01758">
    <property type="entry name" value="SBF"/>
    <property type="match status" value="1"/>
</dbReference>
<accession>A0A4V3D226</accession>
<protein>
    <submittedName>
        <fullName evidence="6">BASS family bile acid:Na+ symporter</fullName>
    </submittedName>
</protein>
<evidence type="ECO:0000256" key="5">
    <source>
        <dbReference type="SAM" id="Phobius"/>
    </source>
</evidence>
<reference evidence="6 7" key="1">
    <citation type="submission" date="2019-03" db="EMBL/GenBank/DDBJ databases">
        <title>Genomic Encyclopedia of Type Strains, Phase III (KMG-III): the genomes of soil and plant-associated and newly described type strains.</title>
        <authorList>
            <person name="Whitman W."/>
        </authorList>
    </citation>
    <scope>NUCLEOTIDE SEQUENCE [LARGE SCALE GENOMIC DNA]</scope>
    <source>
        <strain evidence="6 7">CECT 8446</strain>
    </source>
</reference>
<keyword evidence="7" id="KW-1185">Reference proteome</keyword>
<feature type="transmembrane region" description="Helical" evidence="5">
    <location>
        <begin position="136"/>
        <end position="159"/>
    </location>
</feature>
<dbReference type="InterPro" id="IPR002657">
    <property type="entry name" value="BilAc:Na_symport/Acr3"/>
</dbReference>
<evidence type="ECO:0000256" key="3">
    <source>
        <dbReference type="ARBA" id="ARBA00022989"/>
    </source>
</evidence>
<feature type="transmembrane region" description="Helical" evidence="5">
    <location>
        <begin position="261"/>
        <end position="281"/>
    </location>
</feature>
<dbReference type="GO" id="GO:0016020">
    <property type="term" value="C:membrane"/>
    <property type="evidence" value="ECO:0007669"/>
    <property type="project" value="UniProtKB-SubCell"/>
</dbReference>
<feature type="transmembrane region" description="Helical" evidence="5">
    <location>
        <begin position="232"/>
        <end position="255"/>
    </location>
</feature>
<comment type="subcellular location">
    <subcellularLocation>
        <location evidence="1">Membrane</location>
        <topology evidence="1">Multi-pass membrane protein</topology>
    </subcellularLocation>
</comment>
<evidence type="ECO:0000313" key="7">
    <source>
        <dbReference type="Proteomes" id="UP000294535"/>
    </source>
</evidence>
<feature type="transmembrane region" description="Helical" evidence="5">
    <location>
        <begin position="100"/>
        <end position="124"/>
    </location>
</feature>
<evidence type="ECO:0000256" key="1">
    <source>
        <dbReference type="ARBA" id="ARBA00004141"/>
    </source>
</evidence>
<dbReference type="OrthoDB" id="9806785at2"/>
<keyword evidence="3 5" id="KW-1133">Transmembrane helix</keyword>
<dbReference type="InterPro" id="IPR038770">
    <property type="entry name" value="Na+/solute_symporter_sf"/>
</dbReference>
<dbReference type="RefSeq" id="WP_133556508.1">
    <property type="nucleotide sequence ID" value="NZ_SNYF01000007.1"/>
</dbReference>
<proteinExistence type="predicted"/>
<feature type="transmembrane region" description="Helical" evidence="5">
    <location>
        <begin position="69"/>
        <end position="88"/>
    </location>
</feature>
<dbReference type="Proteomes" id="UP000294535">
    <property type="component" value="Unassembled WGS sequence"/>
</dbReference>
<feature type="transmembrane region" description="Helical" evidence="5">
    <location>
        <begin position="171"/>
        <end position="189"/>
    </location>
</feature>
<sequence>MESSVLTELFLPLALAVIMFGMGLSLTLEDFKRILIYPKAVTLGLVNQLILLPLVAFFIAKLFQLPPELAVGLMILAACPGGATSNLITHLAKGDSALSITLTSFSSLITVITIPFLVNFSIVYFIPGGEEQKLEILGTVIAVLAITIIPVVIGMLVLRKAPGLAQLLENPFRKFSTIFFVIIVVAAFVKEKDNLVQFFIDAGPASLALNLATLGLGYGLSKLAGLDFKQRLTIAIESGIQNGTLGITIAATLIVNSVMTIPSAIYSLIMFGTAALIILLGNRR</sequence>
<dbReference type="InterPro" id="IPR004710">
    <property type="entry name" value="Bilac:Na_transpt"/>
</dbReference>
<dbReference type="AlphaFoldDB" id="A0A4V3D226"/>
<evidence type="ECO:0000256" key="2">
    <source>
        <dbReference type="ARBA" id="ARBA00022692"/>
    </source>
</evidence>
<keyword evidence="2 5" id="KW-0812">Transmembrane</keyword>
<dbReference type="PANTHER" id="PTHR10361:SF24">
    <property type="entry name" value="P3 PROTEIN"/>
    <property type="match status" value="1"/>
</dbReference>
<dbReference type="Gene3D" id="1.20.1530.20">
    <property type="match status" value="1"/>
</dbReference>
<dbReference type="EMBL" id="SNYF01000007">
    <property type="protein sequence ID" value="TDQ16513.1"/>
    <property type="molecule type" value="Genomic_DNA"/>
</dbReference>
<evidence type="ECO:0000256" key="4">
    <source>
        <dbReference type="ARBA" id="ARBA00023136"/>
    </source>
</evidence>
<comment type="caution">
    <text evidence="6">The sequence shown here is derived from an EMBL/GenBank/DDBJ whole genome shotgun (WGS) entry which is preliminary data.</text>
</comment>
<feature type="transmembrane region" description="Helical" evidence="5">
    <location>
        <begin position="195"/>
        <end position="220"/>
    </location>
</feature>
<keyword evidence="4 5" id="KW-0472">Membrane</keyword>
<evidence type="ECO:0000313" key="6">
    <source>
        <dbReference type="EMBL" id="TDQ16513.1"/>
    </source>
</evidence>
<name>A0A4V3D226_9BACT</name>
<dbReference type="PANTHER" id="PTHR10361">
    <property type="entry name" value="SODIUM-BILE ACID COTRANSPORTER"/>
    <property type="match status" value="1"/>
</dbReference>
<organism evidence="6 7">
    <name type="scientific">Algoriphagus boseongensis</name>
    <dbReference type="NCBI Taxonomy" id="1442587"/>
    <lineage>
        <taxon>Bacteria</taxon>
        <taxon>Pseudomonadati</taxon>
        <taxon>Bacteroidota</taxon>
        <taxon>Cytophagia</taxon>
        <taxon>Cytophagales</taxon>
        <taxon>Cyclobacteriaceae</taxon>
        <taxon>Algoriphagus</taxon>
    </lineage>
</organism>
<feature type="transmembrane region" description="Helical" evidence="5">
    <location>
        <begin position="40"/>
        <end position="63"/>
    </location>
</feature>
<gene>
    <name evidence="6" type="ORF">DFQ04_2631</name>
</gene>